<gene>
    <name evidence="2" type="ORF">ANANG_G00075780</name>
</gene>
<dbReference type="AlphaFoldDB" id="A0A9D3S4F8"/>
<name>A0A9D3S4F8_ANGAN</name>
<dbReference type="Proteomes" id="UP001044222">
    <property type="component" value="Unassembled WGS sequence"/>
</dbReference>
<keyword evidence="3" id="KW-1185">Reference proteome</keyword>
<feature type="region of interest" description="Disordered" evidence="1">
    <location>
        <begin position="14"/>
        <end position="39"/>
    </location>
</feature>
<protein>
    <submittedName>
        <fullName evidence="2">Uncharacterized protein</fullName>
    </submittedName>
</protein>
<feature type="compositionally biased region" description="Low complexity" evidence="1">
    <location>
        <begin position="24"/>
        <end position="35"/>
    </location>
</feature>
<proteinExistence type="predicted"/>
<evidence type="ECO:0000313" key="2">
    <source>
        <dbReference type="EMBL" id="KAG5849822.1"/>
    </source>
</evidence>
<reference evidence="2" key="1">
    <citation type="submission" date="2021-01" db="EMBL/GenBank/DDBJ databases">
        <title>A chromosome-scale assembly of European eel, Anguilla anguilla.</title>
        <authorList>
            <person name="Henkel C."/>
            <person name="Jong-Raadsen S.A."/>
            <person name="Dufour S."/>
            <person name="Weltzien F.-A."/>
            <person name="Palstra A.P."/>
            <person name="Pelster B."/>
            <person name="Spaink H.P."/>
            <person name="Van Den Thillart G.E."/>
            <person name="Jansen H."/>
            <person name="Zahm M."/>
            <person name="Klopp C."/>
            <person name="Cedric C."/>
            <person name="Louis A."/>
            <person name="Berthelot C."/>
            <person name="Parey E."/>
            <person name="Roest Crollius H."/>
            <person name="Montfort J."/>
            <person name="Robinson-Rechavi M."/>
            <person name="Bucao C."/>
            <person name="Bouchez O."/>
            <person name="Gislard M."/>
            <person name="Lluch J."/>
            <person name="Milhes M."/>
            <person name="Lampietro C."/>
            <person name="Lopez Roques C."/>
            <person name="Donnadieu C."/>
            <person name="Braasch I."/>
            <person name="Desvignes T."/>
            <person name="Postlethwait J."/>
            <person name="Bobe J."/>
            <person name="Guiguen Y."/>
            <person name="Dirks R."/>
        </authorList>
    </citation>
    <scope>NUCLEOTIDE SEQUENCE</scope>
    <source>
        <strain evidence="2">Tag_6206</strain>
        <tissue evidence="2">Liver</tissue>
    </source>
</reference>
<evidence type="ECO:0000256" key="1">
    <source>
        <dbReference type="SAM" id="MobiDB-lite"/>
    </source>
</evidence>
<dbReference type="EMBL" id="JAFIRN010000004">
    <property type="protein sequence ID" value="KAG5849822.1"/>
    <property type="molecule type" value="Genomic_DNA"/>
</dbReference>
<sequence length="86" mass="8592">MGKFNVMKVKAFGSSTGGSCSEAPQVQPGLQLGQPANTTLGSTAAPRTLLQCLAPLLGVLALSPQVQPGLQLGQPANTTLGSTGDD</sequence>
<accession>A0A9D3S4F8</accession>
<comment type="caution">
    <text evidence="2">The sequence shown here is derived from an EMBL/GenBank/DDBJ whole genome shotgun (WGS) entry which is preliminary data.</text>
</comment>
<evidence type="ECO:0000313" key="3">
    <source>
        <dbReference type="Proteomes" id="UP001044222"/>
    </source>
</evidence>
<organism evidence="2 3">
    <name type="scientific">Anguilla anguilla</name>
    <name type="common">European freshwater eel</name>
    <name type="synonym">Muraena anguilla</name>
    <dbReference type="NCBI Taxonomy" id="7936"/>
    <lineage>
        <taxon>Eukaryota</taxon>
        <taxon>Metazoa</taxon>
        <taxon>Chordata</taxon>
        <taxon>Craniata</taxon>
        <taxon>Vertebrata</taxon>
        <taxon>Euteleostomi</taxon>
        <taxon>Actinopterygii</taxon>
        <taxon>Neopterygii</taxon>
        <taxon>Teleostei</taxon>
        <taxon>Anguilliformes</taxon>
        <taxon>Anguillidae</taxon>
        <taxon>Anguilla</taxon>
    </lineage>
</organism>